<protein>
    <submittedName>
        <fullName evidence="2">MaoC family dehydratase</fullName>
    </submittedName>
</protein>
<feature type="domain" description="MaoC-like" evidence="1">
    <location>
        <begin position="21"/>
        <end position="112"/>
    </location>
</feature>
<dbReference type="PRINTS" id="PR01483">
    <property type="entry name" value="FASYNTHASE"/>
</dbReference>
<dbReference type="InterPro" id="IPR029069">
    <property type="entry name" value="HotDog_dom_sf"/>
</dbReference>
<dbReference type="Pfam" id="PF01575">
    <property type="entry name" value="MaoC_dehydratas"/>
    <property type="match status" value="1"/>
</dbReference>
<sequence length="138" mass="15000">MNFDPKTVKVGDAMPALELPPITRTTLALFAGASGDHNPIHIDLDFARKAGMKDVFAHGMLSMAYLARALTQWVPQSRLLSYGVRFAAITQVADRVQCSGKVVEKLEYRGRPCARIELTASRNGEQVTLSGDAIVALD</sequence>
<organism evidence="2 3">
    <name type="scientific">Piscinibacter koreensis</name>
    <dbReference type="NCBI Taxonomy" id="2742824"/>
    <lineage>
        <taxon>Bacteria</taxon>
        <taxon>Pseudomonadati</taxon>
        <taxon>Pseudomonadota</taxon>
        <taxon>Betaproteobacteria</taxon>
        <taxon>Burkholderiales</taxon>
        <taxon>Sphaerotilaceae</taxon>
        <taxon>Piscinibacter</taxon>
    </lineage>
</organism>
<dbReference type="Proteomes" id="UP000529637">
    <property type="component" value="Unassembled WGS sequence"/>
</dbReference>
<dbReference type="AlphaFoldDB" id="A0A7Y6NSZ6"/>
<dbReference type="RefSeq" id="WP_176071657.1">
    <property type="nucleotide sequence ID" value="NZ_JABWMJ010000017.1"/>
</dbReference>
<dbReference type="PANTHER" id="PTHR43841:SF3">
    <property type="entry name" value="(3R)-HYDROXYACYL-ACP DEHYDRATASE SUBUNIT HADB"/>
    <property type="match status" value="1"/>
</dbReference>
<dbReference type="InterPro" id="IPR002539">
    <property type="entry name" value="MaoC-like_dom"/>
</dbReference>
<evidence type="ECO:0000259" key="1">
    <source>
        <dbReference type="Pfam" id="PF01575"/>
    </source>
</evidence>
<comment type="caution">
    <text evidence="2">The sequence shown here is derived from an EMBL/GenBank/DDBJ whole genome shotgun (WGS) entry which is preliminary data.</text>
</comment>
<dbReference type="GO" id="GO:0006633">
    <property type="term" value="P:fatty acid biosynthetic process"/>
    <property type="evidence" value="ECO:0007669"/>
    <property type="project" value="InterPro"/>
</dbReference>
<accession>A0A7Y6NSZ6</accession>
<dbReference type="GO" id="GO:0005835">
    <property type="term" value="C:fatty acid synthase complex"/>
    <property type="evidence" value="ECO:0007669"/>
    <property type="project" value="InterPro"/>
</dbReference>
<keyword evidence="3" id="KW-1185">Reference proteome</keyword>
<reference evidence="2 3" key="1">
    <citation type="submission" date="2020-06" db="EMBL/GenBank/DDBJ databases">
        <title>Schlegella sp. ID0723 isolated from air conditioner.</title>
        <authorList>
            <person name="Kim D.Y."/>
            <person name="Kim D.-U."/>
        </authorList>
    </citation>
    <scope>NUCLEOTIDE SEQUENCE [LARGE SCALE GENOMIC DNA]</scope>
    <source>
        <strain evidence="2 3">ID0723</strain>
    </source>
</reference>
<dbReference type="CDD" id="cd03453">
    <property type="entry name" value="SAV4209_like"/>
    <property type="match status" value="1"/>
</dbReference>
<evidence type="ECO:0000313" key="3">
    <source>
        <dbReference type="Proteomes" id="UP000529637"/>
    </source>
</evidence>
<gene>
    <name evidence="2" type="ORF">HQN59_23930</name>
</gene>
<dbReference type="GO" id="GO:0004312">
    <property type="term" value="F:fatty acid synthase activity"/>
    <property type="evidence" value="ECO:0007669"/>
    <property type="project" value="InterPro"/>
</dbReference>
<name>A0A7Y6NSZ6_9BURK</name>
<evidence type="ECO:0000313" key="2">
    <source>
        <dbReference type="EMBL" id="NUZ08798.1"/>
    </source>
</evidence>
<dbReference type="PANTHER" id="PTHR43841">
    <property type="entry name" value="3-HYDROXYACYL-THIOESTER DEHYDRATASE HTDX-RELATED"/>
    <property type="match status" value="1"/>
</dbReference>
<proteinExistence type="predicted"/>
<dbReference type="Gene3D" id="3.10.129.10">
    <property type="entry name" value="Hotdog Thioesterase"/>
    <property type="match status" value="1"/>
</dbReference>
<dbReference type="SUPFAM" id="SSF54637">
    <property type="entry name" value="Thioesterase/thiol ester dehydrase-isomerase"/>
    <property type="match status" value="1"/>
</dbReference>
<dbReference type="EMBL" id="JABWMJ010000017">
    <property type="protein sequence ID" value="NUZ08798.1"/>
    <property type="molecule type" value="Genomic_DNA"/>
</dbReference>
<dbReference type="InterPro" id="IPR003965">
    <property type="entry name" value="Fatty_acid_synthase"/>
</dbReference>